<accession>A0A0G4EGI9</accession>
<dbReference type="SUPFAM" id="SSF82185">
    <property type="entry name" value="Histone H3 K4-specific methyltransferase SET7/9 N-terminal domain"/>
    <property type="match status" value="2"/>
</dbReference>
<dbReference type="AlphaFoldDB" id="A0A0G4EGI9"/>
<organism evidence="3 4">
    <name type="scientific">Vitrella brassicaformis (strain CCMP3155)</name>
    <dbReference type="NCBI Taxonomy" id="1169540"/>
    <lineage>
        <taxon>Eukaryota</taxon>
        <taxon>Sar</taxon>
        <taxon>Alveolata</taxon>
        <taxon>Colpodellida</taxon>
        <taxon>Vitrellaceae</taxon>
        <taxon>Vitrella</taxon>
    </lineage>
</organism>
<evidence type="ECO:0000313" key="3">
    <source>
        <dbReference type="EMBL" id="CEL94544.1"/>
    </source>
</evidence>
<keyword evidence="4" id="KW-1185">Reference proteome</keyword>
<dbReference type="EMBL" id="CDMY01000221">
    <property type="protein sequence ID" value="CEL94544.1"/>
    <property type="molecule type" value="Genomic_DNA"/>
</dbReference>
<dbReference type="PhylomeDB" id="A0A0G4EGI9"/>
<sequence>MASKRQKRQEEEKGDGGGAEDELASDPLYRAATQIPIASFDAPRTEDGWYHRHGLISPKEELLEKSALRIQAIFRGRKAYRATAGLRRQRAETVRVAAELNQRNESAAKIQKWMRGAVVRMQIERANDEPIIFPDPQPDTEDVDPHQSLHKEGRGAETPLRQSVDSLTVEKTRPRQRTHSPSVAMAPADDGRGVSGGGDLTEVSVVKEEGAMEETDILGFGLPKKRLQFGGGAKFVGEVVAVTKRQAHGKGKILYPDGSIYSGEFVNNKRHGRGFLFGADGTRYVGDWYEDEKHGEGKEVRVDGSVYIGQFRSGLRHGKGALTWKDGNVYQGDFKDGSAEGFGRFVFKDGKIYEGQHLNGEMHGLGVMKWPDGTEYLGIFQSNRRTGKGRMTWPDGSLYEGGWKDGRQHGQGLFKSTKDGSVKHGMFINGRCVRVLPASVTNPAQRGKRWARGDASKRLAKSTSRLSDGQGDLTGNKE</sequence>
<name>A0A0G4EGI9_VITBC</name>
<evidence type="ECO:0000313" key="4">
    <source>
        <dbReference type="Proteomes" id="UP000041254"/>
    </source>
</evidence>
<feature type="compositionally biased region" description="Basic and acidic residues" evidence="2">
    <location>
        <begin position="143"/>
        <end position="155"/>
    </location>
</feature>
<dbReference type="Proteomes" id="UP000041254">
    <property type="component" value="Unassembled WGS sequence"/>
</dbReference>
<keyword evidence="1" id="KW-0677">Repeat</keyword>
<dbReference type="Pfam" id="PF02493">
    <property type="entry name" value="MORN"/>
    <property type="match status" value="8"/>
</dbReference>
<dbReference type="InterPro" id="IPR003409">
    <property type="entry name" value="MORN"/>
</dbReference>
<dbReference type="Pfam" id="PF00612">
    <property type="entry name" value="IQ"/>
    <property type="match status" value="2"/>
</dbReference>
<dbReference type="SMART" id="SM00015">
    <property type="entry name" value="IQ"/>
    <property type="match status" value="2"/>
</dbReference>
<dbReference type="PANTHER" id="PTHR43215:SF14">
    <property type="entry name" value="RADIAL SPOKE HEAD 1 HOMOLOG"/>
    <property type="match status" value="1"/>
</dbReference>
<gene>
    <name evidence="3" type="ORF">Vbra_7270</name>
</gene>
<dbReference type="Gene3D" id="2.20.110.10">
    <property type="entry name" value="Histone H3 K4-specific methyltransferase SET7/9 N-terminal domain"/>
    <property type="match status" value="4"/>
</dbReference>
<dbReference type="SMART" id="SM00698">
    <property type="entry name" value="MORN"/>
    <property type="match status" value="7"/>
</dbReference>
<feature type="region of interest" description="Disordered" evidence="2">
    <location>
        <begin position="442"/>
        <end position="478"/>
    </location>
</feature>
<evidence type="ECO:0000256" key="1">
    <source>
        <dbReference type="ARBA" id="ARBA00022737"/>
    </source>
</evidence>
<dbReference type="OrthoDB" id="203073at2759"/>
<protein>
    <submittedName>
        <fullName evidence="3">Uncharacterized protein</fullName>
    </submittedName>
</protein>
<dbReference type="InterPro" id="IPR000048">
    <property type="entry name" value="IQ_motif_EF-hand-BS"/>
</dbReference>
<dbReference type="InParanoid" id="A0A0G4EGI9"/>
<reference evidence="3 4" key="1">
    <citation type="submission" date="2014-11" db="EMBL/GenBank/DDBJ databases">
        <authorList>
            <person name="Zhu J."/>
            <person name="Qi W."/>
            <person name="Song R."/>
        </authorList>
    </citation>
    <scope>NUCLEOTIDE SEQUENCE [LARGE SCALE GENOMIC DNA]</scope>
</reference>
<feature type="region of interest" description="Disordered" evidence="2">
    <location>
        <begin position="1"/>
        <end position="25"/>
    </location>
</feature>
<dbReference type="VEuPathDB" id="CryptoDB:Vbra_7270"/>
<dbReference type="STRING" id="1169540.A0A0G4EGI9"/>
<dbReference type="PANTHER" id="PTHR43215">
    <property type="entry name" value="RADIAL SPOKE HEAD 1 HOMOLOG"/>
    <property type="match status" value="1"/>
</dbReference>
<dbReference type="PROSITE" id="PS50096">
    <property type="entry name" value="IQ"/>
    <property type="match status" value="2"/>
</dbReference>
<feature type="region of interest" description="Disordered" evidence="2">
    <location>
        <begin position="130"/>
        <end position="197"/>
    </location>
</feature>
<evidence type="ECO:0000256" key="2">
    <source>
        <dbReference type="SAM" id="MobiDB-lite"/>
    </source>
</evidence>
<proteinExistence type="predicted"/>